<evidence type="ECO:0000313" key="1">
    <source>
        <dbReference type="EMBL" id="KAJ1084224.1"/>
    </source>
</evidence>
<organism evidence="1 2">
    <name type="scientific">Pleurodeles waltl</name>
    <name type="common">Iberian ribbed newt</name>
    <dbReference type="NCBI Taxonomy" id="8319"/>
    <lineage>
        <taxon>Eukaryota</taxon>
        <taxon>Metazoa</taxon>
        <taxon>Chordata</taxon>
        <taxon>Craniata</taxon>
        <taxon>Vertebrata</taxon>
        <taxon>Euteleostomi</taxon>
        <taxon>Amphibia</taxon>
        <taxon>Batrachia</taxon>
        <taxon>Caudata</taxon>
        <taxon>Salamandroidea</taxon>
        <taxon>Salamandridae</taxon>
        <taxon>Pleurodelinae</taxon>
        <taxon>Pleurodeles</taxon>
    </lineage>
</organism>
<name>A0AAV7L0T7_PLEWA</name>
<evidence type="ECO:0000313" key="2">
    <source>
        <dbReference type="Proteomes" id="UP001066276"/>
    </source>
</evidence>
<sequence>MVCSSPAAALIRSPRKGLFTEGCRAAHLTALPPRDLRDERKARGTVPACSHYRAAFCAIVAGGQLGARYTCAPQAAVPRIGAPGIVLPGPRAGGREQSPQVTWRQYSTTYL</sequence>
<proteinExistence type="predicted"/>
<accession>A0AAV7L0T7</accession>
<comment type="caution">
    <text evidence="1">The sequence shown here is derived from an EMBL/GenBank/DDBJ whole genome shotgun (WGS) entry which is preliminary data.</text>
</comment>
<gene>
    <name evidence="1" type="ORF">NDU88_004376</name>
</gene>
<keyword evidence="2" id="KW-1185">Reference proteome</keyword>
<dbReference type="AlphaFoldDB" id="A0AAV7L0T7"/>
<protein>
    <submittedName>
        <fullName evidence="1">Uncharacterized protein</fullName>
    </submittedName>
</protein>
<dbReference type="Proteomes" id="UP001066276">
    <property type="component" value="Chromosome 12"/>
</dbReference>
<dbReference type="EMBL" id="JANPWB010000016">
    <property type="protein sequence ID" value="KAJ1084224.1"/>
    <property type="molecule type" value="Genomic_DNA"/>
</dbReference>
<reference evidence="1" key="1">
    <citation type="journal article" date="2022" name="bioRxiv">
        <title>Sequencing and chromosome-scale assembly of the giantPleurodeles waltlgenome.</title>
        <authorList>
            <person name="Brown T."/>
            <person name="Elewa A."/>
            <person name="Iarovenko S."/>
            <person name="Subramanian E."/>
            <person name="Araus A.J."/>
            <person name="Petzold A."/>
            <person name="Susuki M."/>
            <person name="Suzuki K.-i.T."/>
            <person name="Hayashi T."/>
            <person name="Toyoda A."/>
            <person name="Oliveira C."/>
            <person name="Osipova E."/>
            <person name="Leigh N.D."/>
            <person name="Simon A."/>
            <person name="Yun M.H."/>
        </authorList>
    </citation>
    <scope>NUCLEOTIDE SEQUENCE</scope>
    <source>
        <strain evidence="1">20211129_DDA</strain>
        <tissue evidence="1">Liver</tissue>
    </source>
</reference>